<dbReference type="AlphaFoldDB" id="A0A1Z4LJ97"/>
<name>A0A1Z4LJ97_9CYAN</name>
<evidence type="ECO:0000313" key="3">
    <source>
        <dbReference type="EMBL" id="BAY81301.1"/>
    </source>
</evidence>
<dbReference type="SUPFAM" id="SSF55298">
    <property type="entry name" value="YjgF-like"/>
    <property type="match status" value="1"/>
</dbReference>
<feature type="signal peptide" evidence="2">
    <location>
        <begin position="1"/>
        <end position="24"/>
    </location>
</feature>
<keyword evidence="4" id="KW-1185">Reference proteome</keyword>
<evidence type="ECO:0000313" key="4">
    <source>
        <dbReference type="Proteomes" id="UP000218418"/>
    </source>
</evidence>
<dbReference type="FunFam" id="3.30.1330.40:FF:000001">
    <property type="entry name" value="L-PSP family endoribonuclease"/>
    <property type="match status" value="1"/>
</dbReference>
<gene>
    <name evidence="3" type="ORF">NIES267_07770</name>
</gene>
<dbReference type="GO" id="GO:0019239">
    <property type="term" value="F:deaminase activity"/>
    <property type="evidence" value="ECO:0007669"/>
    <property type="project" value="TreeGrafter"/>
</dbReference>
<dbReference type="InterPro" id="IPR006175">
    <property type="entry name" value="YjgF/YER057c/UK114"/>
</dbReference>
<reference evidence="3 4" key="1">
    <citation type="submission" date="2017-06" db="EMBL/GenBank/DDBJ databases">
        <title>Genome sequencing of cyanobaciteial culture collection at National Institute for Environmental Studies (NIES).</title>
        <authorList>
            <person name="Hirose Y."/>
            <person name="Shimura Y."/>
            <person name="Fujisawa T."/>
            <person name="Nakamura Y."/>
            <person name="Kawachi M."/>
        </authorList>
    </citation>
    <scope>NUCLEOTIDE SEQUENCE [LARGE SCALE GENOMIC DNA]</scope>
    <source>
        <strain evidence="3 4">NIES-267</strain>
    </source>
</reference>
<sequence>MKKFIYPLIAVTLSSIAISSITIAQQRKSSSRNYVEFLTSPDTTSLNVPFSEAVRVGNTLYLSGNIGNIPGKKQLVEGGIKAETKQAMENIKRVLERNGSSFDKVFKCTVMLADIKEWGAMNEVYQTYFPKNRFPARSAFGTSGLALDARTEITCMATVR</sequence>
<dbReference type="EMBL" id="AP018227">
    <property type="protein sequence ID" value="BAY81301.1"/>
    <property type="molecule type" value="Genomic_DNA"/>
</dbReference>
<dbReference type="Gene3D" id="3.30.1330.40">
    <property type="entry name" value="RutC-like"/>
    <property type="match status" value="1"/>
</dbReference>
<dbReference type="PANTHER" id="PTHR11803">
    <property type="entry name" value="2-IMINOBUTANOATE/2-IMINOPROPANOATE DEAMINASE RIDA"/>
    <property type="match status" value="1"/>
</dbReference>
<keyword evidence="2" id="KW-0732">Signal</keyword>
<dbReference type="Proteomes" id="UP000218418">
    <property type="component" value="Chromosome"/>
</dbReference>
<evidence type="ECO:0000256" key="2">
    <source>
        <dbReference type="SAM" id="SignalP"/>
    </source>
</evidence>
<evidence type="ECO:0000256" key="1">
    <source>
        <dbReference type="ARBA" id="ARBA00010552"/>
    </source>
</evidence>
<dbReference type="OrthoDB" id="9803101at2"/>
<accession>A0A1Z4LJ97</accession>
<dbReference type="CDD" id="cd00448">
    <property type="entry name" value="YjgF_YER057c_UK114_family"/>
    <property type="match status" value="1"/>
</dbReference>
<dbReference type="GO" id="GO:0005829">
    <property type="term" value="C:cytosol"/>
    <property type="evidence" value="ECO:0007669"/>
    <property type="project" value="TreeGrafter"/>
</dbReference>
<organism evidence="3 4">
    <name type="scientific">Calothrix parasitica NIES-267</name>
    <dbReference type="NCBI Taxonomy" id="1973488"/>
    <lineage>
        <taxon>Bacteria</taxon>
        <taxon>Bacillati</taxon>
        <taxon>Cyanobacteriota</taxon>
        <taxon>Cyanophyceae</taxon>
        <taxon>Nostocales</taxon>
        <taxon>Calotrichaceae</taxon>
        <taxon>Calothrix</taxon>
    </lineage>
</organism>
<proteinExistence type="inferred from homology"/>
<dbReference type="InterPro" id="IPR035959">
    <property type="entry name" value="RutC-like_sf"/>
</dbReference>
<comment type="similarity">
    <text evidence="1">Belongs to the RutC family.</text>
</comment>
<protein>
    <submittedName>
        <fullName evidence="3">Uncharacterized protein</fullName>
    </submittedName>
</protein>
<dbReference type="PANTHER" id="PTHR11803:SF39">
    <property type="entry name" value="2-IMINOBUTANOATE_2-IMINOPROPANOATE DEAMINASE"/>
    <property type="match status" value="1"/>
</dbReference>
<feature type="chain" id="PRO_5012080072" evidence="2">
    <location>
        <begin position="25"/>
        <end position="160"/>
    </location>
</feature>
<dbReference type="Pfam" id="PF01042">
    <property type="entry name" value="Ribonuc_L-PSP"/>
    <property type="match status" value="1"/>
</dbReference>